<sequence length="406" mass="45100">MRRWRRRQHQGMTASALPAANTHSVLHGDVHPVLHGDVLQKVFSFVKPAEMGSFGAVSKAWNAAASEDVLWQSHAIDDFWNELQFKHVLHDHPWRGIQNWSAEVHEQSVFAQELRARAPHQAVAAYTQGALCHWGVMWRERHHMMITAHRPWEHDHMHHRALAAAFELRMDVLCEASRTPNNGSANLYVTQHMLGSASVCCTGNRGIVGATMLSKFGPGELHSPAGRTLGKGADLGGLHQEIFAGEKCNGRLVLNIFARRRSDGKVAHIFRLVSLNLDEAVQESAASDAHNVATTGNQELFSGRRLFDVGFTCAPPKLDDISPQSLQAGAAWLVNADISSDGAGTIKIDLRSFCFLCRGSLGNDLSLNDVNIRRAQDAREIVRWSDMRELMERPRVIDWMACPRSG</sequence>
<feature type="domain" description="F-box" evidence="1">
    <location>
        <begin position="37"/>
        <end position="74"/>
    </location>
</feature>
<dbReference type="AlphaFoldDB" id="A0A7S4J9X7"/>
<evidence type="ECO:0000313" key="2">
    <source>
        <dbReference type="EMBL" id="CAE2256941.1"/>
    </source>
</evidence>
<dbReference type="InterPro" id="IPR036047">
    <property type="entry name" value="F-box-like_dom_sf"/>
</dbReference>
<dbReference type="Gene3D" id="1.20.1280.50">
    <property type="match status" value="1"/>
</dbReference>
<protein>
    <recommendedName>
        <fullName evidence="1">F-box domain-containing protein</fullName>
    </recommendedName>
</protein>
<dbReference type="Pfam" id="PF12937">
    <property type="entry name" value="F-box-like"/>
    <property type="match status" value="1"/>
</dbReference>
<accession>A0A7S4J9X7</accession>
<proteinExistence type="predicted"/>
<organism evidence="2">
    <name type="scientific">Prymnesium polylepis</name>
    <dbReference type="NCBI Taxonomy" id="72548"/>
    <lineage>
        <taxon>Eukaryota</taxon>
        <taxon>Haptista</taxon>
        <taxon>Haptophyta</taxon>
        <taxon>Prymnesiophyceae</taxon>
        <taxon>Prymnesiales</taxon>
        <taxon>Prymnesiaceae</taxon>
        <taxon>Prymnesium</taxon>
    </lineage>
</organism>
<dbReference type="InterPro" id="IPR001810">
    <property type="entry name" value="F-box_dom"/>
</dbReference>
<gene>
    <name evidence="2" type="ORF">CPOL0286_LOCUS15709</name>
</gene>
<name>A0A7S4J9X7_9EUKA</name>
<reference evidence="2" key="1">
    <citation type="submission" date="2021-01" db="EMBL/GenBank/DDBJ databases">
        <authorList>
            <person name="Corre E."/>
            <person name="Pelletier E."/>
            <person name="Niang G."/>
            <person name="Scheremetjew M."/>
            <person name="Finn R."/>
            <person name="Kale V."/>
            <person name="Holt S."/>
            <person name="Cochrane G."/>
            <person name="Meng A."/>
            <person name="Brown T."/>
            <person name="Cohen L."/>
        </authorList>
    </citation>
    <scope>NUCLEOTIDE SEQUENCE</scope>
    <source>
        <strain evidence="2">UIO037</strain>
    </source>
</reference>
<dbReference type="SUPFAM" id="SSF81383">
    <property type="entry name" value="F-box domain"/>
    <property type="match status" value="1"/>
</dbReference>
<dbReference type="EMBL" id="HBKO01034559">
    <property type="protein sequence ID" value="CAE2256941.1"/>
    <property type="molecule type" value="Transcribed_RNA"/>
</dbReference>
<evidence type="ECO:0000259" key="1">
    <source>
        <dbReference type="Pfam" id="PF12937"/>
    </source>
</evidence>